<dbReference type="Proteomes" id="UP000032300">
    <property type="component" value="Chromosome"/>
</dbReference>
<dbReference type="SUPFAM" id="SSF53474">
    <property type="entry name" value="alpha/beta-Hydrolases"/>
    <property type="match status" value="1"/>
</dbReference>
<evidence type="ECO:0000256" key="2">
    <source>
        <dbReference type="ARBA" id="ARBA00022801"/>
    </source>
</evidence>
<accession>A0A7U4LH61</accession>
<evidence type="ECO:0000313" key="6">
    <source>
        <dbReference type="Proteomes" id="UP000032300"/>
    </source>
</evidence>
<evidence type="ECO:0000259" key="4">
    <source>
        <dbReference type="Pfam" id="PF00135"/>
    </source>
</evidence>
<reference evidence="5 6" key="1">
    <citation type="journal article" date="2015" name="Int. J. Syst. Evol. Microbiol.">
        <title>Sphingomonas hengshuiensis sp. nov., isolated from lake wetland.</title>
        <authorList>
            <person name="Wei S."/>
            <person name="Wang T."/>
            <person name="Liu H."/>
            <person name="Zhang C."/>
            <person name="Guo J."/>
            <person name="Wang Q."/>
            <person name="Liang K."/>
            <person name="Zhang Z."/>
        </authorList>
    </citation>
    <scope>NUCLEOTIDE SEQUENCE [LARGE SCALE GENOMIC DNA]</scope>
    <source>
        <strain evidence="5 6">WHSC-8</strain>
    </source>
</reference>
<keyword evidence="6" id="KW-1185">Reference proteome</keyword>
<protein>
    <recommendedName>
        <fullName evidence="3">Carboxylic ester hydrolase</fullName>
        <ecNumber evidence="3">3.1.1.-</ecNumber>
    </recommendedName>
</protein>
<evidence type="ECO:0000256" key="1">
    <source>
        <dbReference type="ARBA" id="ARBA00005964"/>
    </source>
</evidence>
<feature type="signal peptide" evidence="3">
    <location>
        <begin position="1"/>
        <end position="37"/>
    </location>
</feature>
<feature type="chain" id="PRO_5031590648" description="Carboxylic ester hydrolase" evidence="3">
    <location>
        <begin position="38"/>
        <end position="523"/>
    </location>
</feature>
<organism evidence="5 6">
    <name type="scientific">Sphingomonas hengshuiensis</name>
    <dbReference type="NCBI Taxonomy" id="1609977"/>
    <lineage>
        <taxon>Bacteria</taxon>
        <taxon>Pseudomonadati</taxon>
        <taxon>Pseudomonadota</taxon>
        <taxon>Alphaproteobacteria</taxon>
        <taxon>Sphingomonadales</taxon>
        <taxon>Sphingomonadaceae</taxon>
        <taxon>Sphingomonas</taxon>
    </lineage>
</organism>
<comment type="similarity">
    <text evidence="1 3">Belongs to the type-B carboxylesterase/lipase family.</text>
</comment>
<dbReference type="InterPro" id="IPR050309">
    <property type="entry name" value="Type-B_Carboxylest/Lipase"/>
</dbReference>
<dbReference type="RefSeq" id="WP_044334996.1">
    <property type="nucleotide sequence ID" value="NZ_CP010836.1"/>
</dbReference>
<sequence length="523" mass="54038">MTERGYSGRGATPSRRHFVGGAAAGAMALLAPRAAFAQEGDVVQTRAGRVRGLSENGVQVFRGIPYGAPTGGARRFLAPEPPAPWSGVRDATRYGAIAPQLGASGEQSEDCLVLNVWTPATGGDARRPVMVWVHGGGFAVGSGADPVTEGARLAARNDVVVVSLNHRLNALGYLYFGDLVPAGKAVANPGQLDVAAALLWVRDNIAAFGGDPDTVMVFGHSGGGSKVASLAAMPAAQGLFHRAALQSGFGTYGVAPDEGMRITLALFAALGIARGDIDALRAVPVPRLLTGLQQVTKGNPMLGPGIVADGTVLPHIPFAPDAPPIRPDLPMLVGHTATETTVLFPPPGAFALDWAGLPGALAGKVRDPAPMIDGFRRLRPGASPSDLYFAITTEAGMGRNARIVLEKRGAMGAALAYGYLVDWRSPVDGGRLRSHHGVELPMVFDTVAAAPGIAPRAAEAQALAAIMSRRWATFARTGNPNVAGLPDWPAYAAPARATMIFDSPCSVRDDPLGAEQALVAAHA</sequence>
<dbReference type="InterPro" id="IPR029058">
    <property type="entry name" value="AB_hydrolase_fold"/>
</dbReference>
<dbReference type="PANTHER" id="PTHR11559">
    <property type="entry name" value="CARBOXYLESTERASE"/>
    <property type="match status" value="1"/>
</dbReference>
<evidence type="ECO:0000256" key="3">
    <source>
        <dbReference type="RuleBase" id="RU361235"/>
    </source>
</evidence>
<keyword evidence="3" id="KW-0732">Signal</keyword>
<reference evidence="5 6" key="2">
    <citation type="submission" date="2015-02" db="EMBL/GenBank/DDBJ databases">
        <title>The complete genome of Sphingomonas hengshuiensis sp. WHSC-8 isolated from soil of Hengshui Lake.</title>
        <authorList>
            <person name="Wei S."/>
            <person name="Guo J."/>
            <person name="Su C."/>
            <person name="Wu R."/>
            <person name="Zhang Z."/>
            <person name="Liang K."/>
            <person name="Li H."/>
            <person name="Wang T."/>
            <person name="Liu H."/>
            <person name="Zhang C."/>
            <person name="Li Z."/>
            <person name="Wang Q."/>
            <person name="Meng J."/>
        </authorList>
    </citation>
    <scope>NUCLEOTIDE SEQUENCE [LARGE SCALE GENOMIC DNA]</scope>
    <source>
        <strain evidence="5 6">WHSC-8</strain>
    </source>
</reference>
<dbReference type="Pfam" id="PF00135">
    <property type="entry name" value="COesterase"/>
    <property type="match status" value="2"/>
</dbReference>
<dbReference type="InterPro" id="IPR002018">
    <property type="entry name" value="CarbesteraseB"/>
</dbReference>
<keyword evidence="2 3" id="KW-0378">Hydrolase</keyword>
<dbReference type="AlphaFoldDB" id="A0A7U4LH61"/>
<dbReference type="GO" id="GO:0016787">
    <property type="term" value="F:hydrolase activity"/>
    <property type="evidence" value="ECO:0007669"/>
    <property type="project" value="UniProtKB-KW"/>
</dbReference>
<dbReference type="PROSITE" id="PS51318">
    <property type="entry name" value="TAT"/>
    <property type="match status" value="1"/>
</dbReference>
<dbReference type="EC" id="3.1.1.-" evidence="3"/>
<dbReference type="InterPro" id="IPR019826">
    <property type="entry name" value="Carboxylesterase_B_AS"/>
</dbReference>
<evidence type="ECO:0000313" key="5">
    <source>
        <dbReference type="EMBL" id="AJP73844.1"/>
    </source>
</evidence>
<dbReference type="PROSITE" id="PS00122">
    <property type="entry name" value="CARBOXYLESTERASE_B_1"/>
    <property type="match status" value="1"/>
</dbReference>
<proteinExistence type="inferred from homology"/>
<dbReference type="EMBL" id="CP010836">
    <property type="protein sequence ID" value="AJP73844.1"/>
    <property type="molecule type" value="Genomic_DNA"/>
</dbReference>
<dbReference type="OrthoDB" id="9775851at2"/>
<feature type="domain" description="Carboxylesterase type B" evidence="4">
    <location>
        <begin position="41"/>
        <end position="342"/>
    </location>
</feature>
<name>A0A7U4LH61_9SPHN</name>
<dbReference type="Gene3D" id="3.40.50.1820">
    <property type="entry name" value="alpha/beta hydrolase"/>
    <property type="match status" value="1"/>
</dbReference>
<feature type="domain" description="Carboxylesterase type B" evidence="4">
    <location>
        <begin position="417"/>
        <end position="498"/>
    </location>
</feature>
<dbReference type="KEGG" id="sphi:TS85_21670"/>
<dbReference type="InterPro" id="IPR006311">
    <property type="entry name" value="TAT_signal"/>
</dbReference>
<gene>
    <name evidence="5" type="ORF">TS85_21670</name>
</gene>